<keyword evidence="1" id="KW-0328">Glycosyltransferase</keyword>
<accession>A0ABQ0J6W8</accession>
<evidence type="ECO:0000313" key="2">
    <source>
        <dbReference type="Proteomes" id="UP000029223"/>
    </source>
</evidence>
<comment type="caution">
    <text evidence="1">The sequence shown here is derived from an EMBL/GenBank/DDBJ whole genome shotgun (WGS) entry which is preliminary data.</text>
</comment>
<dbReference type="EC" id="2.4.1.7" evidence="1"/>
<dbReference type="InterPro" id="IPR017853">
    <property type="entry name" value="GH"/>
</dbReference>
<name>A0ABQ0J6W8_9VIBR</name>
<dbReference type="EMBL" id="BBMS01000004">
    <property type="protein sequence ID" value="GAL24525.1"/>
    <property type="molecule type" value="Genomic_DNA"/>
</dbReference>
<keyword evidence="1" id="KW-0808">Transferase</keyword>
<gene>
    <name evidence="1" type="ORF">JCM19239_1979</name>
</gene>
<keyword evidence="2" id="KW-1185">Reference proteome</keyword>
<dbReference type="Proteomes" id="UP000029223">
    <property type="component" value="Unassembled WGS sequence"/>
</dbReference>
<sequence length="175" mass="19547">MPFQENPSTGDCRVCGSLASLAGLEKAIELDDAEQIEHALKRVRLLNSIVLSIGGVPLIYQGDELGILNDHSYLSDEFKRDDSRWVNRPAITDDAMARALEGDGYQNRIHNDLKQMIALRQADTVFGAAQTGILETYRLICSLTCVNMTMVTGYWLFVTLVSTTNPYRYRSVTAR</sequence>
<dbReference type="GO" id="GO:0009018">
    <property type="term" value="F:sucrose phosphorylase activity"/>
    <property type="evidence" value="ECO:0007669"/>
    <property type="project" value="UniProtKB-EC"/>
</dbReference>
<protein>
    <submittedName>
        <fullName evidence="1">Sucrose phosphorylase</fullName>
        <ecNumber evidence="1">2.4.1.7</ecNumber>
    </submittedName>
</protein>
<reference evidence="2" key="1">
    <citation type="submission" date="2014-09" db="EMBL/GenBank/DDBJ databases">
        <title>Vibrio variabilis JCM 19239. (C206) whole genome shotgun sequence.</title>
        <authorList>
            <person name="Sawabe T."/>
            <person name="Meirelles P."/>
            <person name="Nakanishi M."/>
            <person name="Sayaka M."/>
            <person name="Hattori M."/>
            <person name="Ohkuma M."/>
        </authorList>
    </citation>
    <scope>NUCLEOTIDE SEQUENCE [LARGE SCALE GENOMIC DNA]</scope>
    <source>
        <strain evidence="2">JCM 19239</strain>
    </source>
</reference>
<proteinExistence type="predicted"/>
<organism evidence="1 2">
    <name type="scientific">Vibrio variabilis</name>
    <dbReference type="NCBI Taxonomy" id="990271"/>
    <lineage>
        <taxon>Bacteria</taxon>
        <taxon>Pseudomonadati</taxon>
        <taxon>Pseudomonadota</taxon>
        <taxon>Gammaproteobacteria</taxon>
        <taxon>Vibrionales</taxon>
        <taxon>Vibrionaceae</taxon>
        <taxon>Vibrio</taxon>
    </lineage>
</organism>
<dbReference type="Gene3D" id="3.20.20.80">
    <property type="entry name" value="Glycosidases"/>
    <property type="match status" value="1"/>
</dbReference>
<evidence type="ECO:0000313" key="1">
    <source>
        <dbReference type="EMBL" id="GAL24525.1"/>
    </source>
</evidence>
<dbReference type="SUPFAM" id="SSF51445">
    <property type="entry name" value="(Trans)glycosidases"/>
    <property type="match status" value="1"/>
</dbReference>